<organism evidence="2 3">
    <name type="scientific">Lupinus luteus</name>
    <name type="common">European yellow lupine</name>
    <dbReference type="NCBI Taxonomy" id="3873"/>
    <lineage>
        <taxon>Eukaryota</taxon>
        <taxon>Viridiplantae</taxon>
        <taxon>Streptophyta</taxon>
        <taxon>Embryophyta</taxon>
        <taxon>Tracheophyta</taxon>
        <taxon>Spermatophyta</taxon>
        <taxon>Magnoliopsida</taxon>
        <taxon>eudicotyledons</taxon>
        <taxon>Gunneridae</taxon>
        <taxon>Pentapetalae</taxon>
        <taxon>rosids</taxon>
        <taxon>fabids</taxon>
        <taxon>Fabales</taxon>
        <taxon>Fabaceae</taxon>
        <taxon>Papilionoideae</taxon>
        <taxon>50 kb inversion clade</taxon>
        <taxon>genistoids sensu lato</taxon>
        <taxon>core genistoids</taxon>
        <taxon>Genisteae</taxon>
        <taxon>Lupinus</taxon>
    </lineage>
</organism>
<proteinExistence type="predicted"/>
<comment type="caution">
    <text evidence="2">The sequence shown here is derived from an EMBL/GenBank/DDBJ whole genome shotgun (WGS) entry which is preliminary data.</text>
</comment>
<accession>A0AAV1WKP5</accession>
<gene>
    <name evidence="2" type="ORF">LLUT_LOCUS11011</name>
</gene>
<sequence>MEVQLVEETHNPIVNQDMRVLGRLWADDEIEEQLDDEGRFTTVLSRSQKKKQKKKDKLEKVHNTRRGSYLISNQ</sequence>
<keyword evidence="3" id="KW-1185">Reference proteome</keyword>
<reference evidence="2 3" key="1">
    <citation type="submission" date="2024-03" db="EMBL/GenBank/DDBJ databases">
        <authorList>
            <person name="Martinez-Hernandez J."/>
        </authorList>
    </citation>
    <scope>NUCLEOTIDE SEQUENCE [LARGE SCALE GENOMIC DNA]</scope>
</reference>
<evidence type="ECO:0000313" key="2">
    <source>
        <dbReference type="EMBL" id="CAL0309951.1"/>
    </source>
</evidence>
<name>A0AAV1WKP5_LUPLU</name>
<dbReference type="Proteomes" id="UP001497480">
    <property type="component" value="Unassembled WGS sequence"/>
</dbReference>
<dbReference type="EMBL" id="CAXHTB010000007">
    <property type="protein sequence ID" value="CAL0309951.1"/>
    <property type="molecule type" value="Genomic_DNA"/>
</dbReference>
<protein>
    <submittedName>
        <fullName evidence="2">Uncharacterized protein</fullName>
    </submittedName>
</protein>
<dbReference type="AlphaFoldDB" id="A0AAV1WKP5"/>
<evidence type="ECO:0000313" key="3">
    <source>
        <dbReference type="Proteomes" id="UP001497480"/>
    </source>
</evidence>
<evidence type="ECO:0000256" key="1">
    <source>
        <dbReference type="SAM" id="MobiDB-lite"/>
    </source>
</evidence>
<feature type="region of interest" description="Disordered" evidence="1">
    <location>
        <begin position="44"/>
        <end position="74"/>
    </location>
</feature>